<gene>
    <name evidence="3" type="ORF">GCM10010517_66190</name>
</gene>
<sequence>MSEPFPGPAPGSPPPGRPAAGDVRTGGGVPAGNGVPARGRVPAGGVPIDGATVEVVRSHLTSAAEEMRATLVRTAFNPVIYEVRDFGISVYDADLRLVAESTGLSRFLGANDYSIRKGVEYVGRENLHPGDVVLLNYPYWNAAHAYDATLFSPVFHGGDLVGFLCVRAHWMDLGAKDPGYVLDSTDMHQEGIIFPGTKVFSRGEPNREIIELIRFNSRMPDLVIGDLNAQVAALRTGERRVGELYARYGGAVVGAVVDTVIGAAARSAAEAVARLPQGSWTAVDWLDDDGVTGDPIRMQVTVTVGDGRFVVDFAGSAGAVAGPVNLPLGATIATCRVAFKAVTTPGEQTNAGHFVPLEVRAEPGTLFHAVYPAATFTQWTGTVALELIYKALAQGMPDRLPASSGGDVPGFMMVGVHPDTGQMFAVSNNDPVGWGATPSHDGMNAANHLCQTQARTTPVEVLEARTGMFFERVEMREDSGGAGRFRGGVGLRRDIRFVTSGEFLSVIKKTRSRPWALQGGLEPEPNQVVVFPGTEREQRVSTKRTKVEIGDRITLLTAGGGGHGDPRERDPELVRRDVAEGYVSRAAAREIYGLDDLDDLPAAGDARDLPVTGDAGRVRGTGSVR</sequence>
<dbReference type="EMBL" id="BAAAVI010000068">
    <property type="protein sequence ID" value="GAA2900547.1"/>
    <property type="molecule type" value="Genomic_DNA"/>
</dbReference>
<evidence type="ECO:0000313" key="4">
    <source>
        <dbReference type="Proteomes" id="UP001500831"/>
    </source>
</evidence>
<dbReference type="Pfam" id="PF02538">
    <property type="entry name" value="Hydantoinase_B"/>
    <property type="match status" value="1"/>
</dbReference>
<protein>
    <submittedName>
        <fullName evidence="3">Hydantoinase B/oxoprolinase family protein</fullName>
    </submittedName>
</protein>
<feature type="region of interest" description="Disordered" evidence="1">
    <location>
        <begin position="602"/>
        <end position="625"/>
    </location>
</feature>
<feature type="region of interest" description="Disordered" evidence="1">
    <location>
        <begin position="1"/>
        <end position="43"/>
    </location>
</feature>
<dbReference type="RefSeq" id="WP_344979761.1">
    <property type="nucleotide sequence ID" value="NZ_BAAAVI010000068.1"/>
</dbReference>
<evidence type="ECO:0000313" key="3">
    <source>
        <dbReference type="EMBL" id="GAA2900547.1"/>
    </source>
</evidence>
<dbReference type="InterPro" id="IPR003692">
    <property type="entry name" value="Hydantoinase_B"/>
</dbReference>
<comment type="caution">
    <text evidence="3">The sequence shown here is derived from an EMBL/GenBank/DDBJ whole genome shotgun (WGS) entry which is preliminary data.</text>
</comment>
<dbReference type="PANTHER" id="PTHR11365">
    <property type="entry name" value="5-OXOPROLINASE RELATED"/>
    <property type="match status" value="1"/>
</dbReference>
<accession>A0ABN3W6K7</accession>
<dbReference type="PANTHER" id="PTHR11365:SF23">
    <property type="entry name" value="HYPOTHETICAL 5-OXOPROLINASE (EUROFUNG)-RELATED"/>
    <property type="match status" value="1"/>
</dbReference>
<proteinExistence type="predicted"/>
<evidence type="ECO:0000256" key="1">
    <source>
        <dbReference type="SAM" id="MobiDB-lite"/>
    </source>
</evidence>
<dbReference type="InterPro" id="IPR045079">
    <property type="entry name" value="Oxoprolinase-like"/>
</dbReference>
<reference evidence="3 4" key="1">
    <citation type="journal article" date="2019" name="Int. J. Syst. Evol. Microbiol.">
        <title>The Global Catalogue of Microorganisms (GCM) 10K type strain sequencing project: providing services to taxonomists for standard genome sequencing and annotation.</title>
        <authorList>
            <consortium name="The Broad Institute Genomics Platform"/>
            <consortium name="The Broad Institute Genome Sequencing Center for Infectious Disease"/>
            <person name="Wu L."/>
            <person name="Ma J."/>
        </authorList>
    </citation>
    <scope>NUCLEOTIDE SEQUENCE [LARGE SCALE GENOMIC DNA]</scope>
    <source>
        <strain evidence="3 4">JCM 6242</strain>
    </source>
</reference>
<name>A0ABN3W6K7_9ACTN</name>
<dbReference type="Proteomes" id="UP001500831">
    <property type="component" value="Unassembled WGS sequence"/>
</dbReference>
<feature type="domain" description="Hydantoinase B/oxoprolinase" evidence="2">
    <location>
        <begin position="49"/>
        <end position="566"/>
    </location>
</feature>
<organism evidence="3 4">
    <name type="scientific">Streptosporangium fragile</name>
    <dbReference type="NCBI Taxonomy" id="46186"/>
    <lineage>
        <taxon>Bacteria</taxon>
        <taxon>Bacillati</taxon>
        <taxon>Actinomycetota</taxon>
        <taxon>Actinomycetes</taxon>
        <taxon>Streptosporangiales</taxon>
        <taxon>Streptosporangiaceae</taxon>
        <taxon>Streptosporangium</taxon>
    </lineage>
</organism>
<evidence type="ECO:0000259" key="2">
    <source>
        <dbReference type="Pfam" id="PF02538"/>
    </source>
</evidence>
<feature type="compositionally biased region" description="Pro residues" evidence="1">
    <location>
        <begin position="1"/>
        <end position="17"/>
    </location>
</feature>
<keyword evidence="4" id="KW-1185">Reference proteome</keyword>